<name>A0A6B2LKQ2_9EUKA</name>
<reference evidence="3" key="1">
    <citation type="journal article" date="2020" name="J. Eukaryot. Microbiol.">
        <title>De novo Sequencing, Assembly and Annotation of the Transcriptome for the Free-Living Testate Amoeba Arcella intermedia.</title>
        <authorList>
            <person name="Ribeiro G.M."/>
            <person name="Porfirio-Sousa A.L."/>
            <person name="Maurer-Alcala X.X."/>
            <person name="Katz L.A."/>
            <person name="Lahr D.J.G."/>
        </authorList>
    </citation>
    <scope>NUCLEOTIDE SEQUENCE</scope>
</reference>
<evidence type="ECO:0000256" key="1">
    <source>
        <dbReference type="ARBA" id="ARBA00007357"/>
    </source>
</evidence>
<dbReference type="AlphaFoldDB" id="A0A6B2LKQ2"/>
<dbReference type="PANTHER" id="PTHR11733:SF167">
    <property type="entry name" value="FI17812P1-RELATED"/>
    <property type="match status" value="1"/>
</dbReference>
<dbReference type="GO" id="GO:0004222">
    <property type="term" value="F:metalloendopeptidase activity"/>
    <property type="evidence" value="ECO:0007669"/>
    <property type="project" value="InterPro"/>
</dbReference>
<dbReference type="PROSITE" id="PS51885">
    <property type="entry name" value="NEPRILYSIN"/>
    <property type="match status" value="1"/>
</dbReference>
<dbReference type="InterPro" id="IPR000718">
    <property type="entry name" value="Peptidase_M13"/>
</dbReference>
<dbReference type="GO" id="GO:0005886">
    <property type="term" value="C:plasma membrane"/>
    <property type="evidence" value="ECO:0007669"/>
    <property type="project" value="TreeGrafter"/>
</dbReference>
<comment type="similarity">
    <text evidence="1">Belongs to the peptidase M13 family.</text>
</comment>
<organism evidence="3">
    <name type="scientific">Arcella intermedia</name>
    <dbReference type="NCBI Taxonomy" id="1963864"/>
    <lineage>
        <taxon>Eukaryota</taxon>
        <taxon>Amoebozoa</taxon>
        <taxon>Tubulinea</taxon>
        <taxon>Elardia</taxon>
        <taxon>Arcellinida</taxon>
        <taxon>Sphaerothecina</taxon>
        <taxon>Arcellidae</taxon>
        <taxon>Arcella</taxon>
    </lineage>
</organism>
<dbReference type="EMBL" id="GIBP01008740">
    <property type="protein sequence ID" value="NDV37709.1"/>
    <property type="molecule type" value="Transcribed_RNA"/>
</dbReference>
<dbReference type="PANTHER" id="PTHR11733">
    <property type="entry name" value="ZINC METALLOPROTEASE FAMILY M13 NEPRILYSIN-RELATED"/>
    <property type="match status" value="1"/>
</dbReference>
<accession>A0A6B2LKQ2</accession>
<feature type="domain" description="Peptidase M13 C-terminal" evidence="2">
    <location>
        <begin position="2"/>
        <end position="145"/>
    </location>
</feature>
<dbReference type="Pfam" id="PF01431">
    <property type="entry name" value="Peptidase_M13"/>
    <property type="match status" value="1"/>
</dbReference>
<dbReference type="GO" id="GO:0016485">
    <property type="term" value="P:protein processing"/>
    <property type="evidence" value="ECO:0007669"/>
    <property type="project" value="TreeGrafter"/>
</dbReference>
<dbReference type="InterPro" id="IPR024079">
    <property type="entry name" value="MetalloPept_cat_dom_sf"/>
</dbReference>
<evidence type="ECO:0000259" key="2">
    <source>
        <dbReference type="Pfam" id="PF01431"/>
    </source>
</evidence>
<protein>
    <recommendedName>
        <fullName evidence="2">Peptidase M13 C-terminal domain-containing protein</fullName>
    </recommendedName>
</protein>
<dbReference type="InterPro" id="IPR018497">
    <property type="entry name" value="Peptidase_M13_C"/>
</dbReference>
<evidence type="ECO:0000313" key="3">
    <source>
        <dbReference type="EMBL" id="NDV37709.1"/>
    </source>
</evidence>
<proteinExistence type="inferred from homology"/>
<sequence length="149" mass="17710">MEDWWTTEDDKAFKEKTKLMKEQVESYLYIDIEEQKEYHINPELTMGENLADLGGISLSLQAMNSVLEKENKSTDEVKLNQRVFFKSFANIWKENIKKETLINQLTTNPHSPGHFRANLVHNMAEFYTVFDISETDRMYLPPSRRLRMW</sequence>
<dbReference type="Gene3D" id="3.40.390.10">
    <property type="entry name" value="Collagenase (Catalytic Domain)"/>
    <property type="match status" value="1"/>
</dbReference>
<dbReference type="SUPFAM" id="SSF55486">
    <property type="entry name" value="Metalloproteases ('zincins'), catalytic domain"/>
    <property type="match status" value="1"/>
</dbReference>